<name>A0ACB9ZYX1_CATRO</name>
<protein>
    <submittedName>
        <fullName evidence="1">Uncharacterized protein</fullName>
    </submittedName>
</protein>
<dbReference type="EMBL" id="CM044707">
    <property type="protein sequence ID" value="KAI5653845.1"/>
    <property type="molecule type" value="Genomic_DNA"/>
</dbReference>
<organism evidence="1 2">
    <name type="scientific">Catharanthus roseus</name>
    <name type="common">Madagascar periwinkle</name>
    <name type="synonym">Vinca rosea</name>
    <dbReference type="NCBI Taxonomy" id="4058"/>
    <lineage>
        <taxon>Eukaryota</taxon>
        <taxon>Viridiplantae</taxon>
        <taxon>Streptophyta</taxon>
        <taxon>Embryophyta</taxon>
        <taxon>Tracheophyta</taxon>
        <taxon>Spermatophyta</taxon>
        <taxon>Magnoliopsida</taxon>
        <taxon>eudicotyledons</taxon>
        <taxon>Gunneridae</taxon>
        <taxon>Pentapetalae</taxon>
        <taxon>asterids</taxon>
        <taxon>lamiids</taxon>
        <taxon>Gentianales</taxon>
        <taxon>Apocynaceae</taxon>
        <taxon>Rauvolfioideae</taxon>
        <taxon>Vinceae</taxon>
        <taxon>Catharanthinae</taxon>
        <taxon>Catharanthus</taxon>
    </lineage>
</organism>
<gene>
    <name evidence="1" type="ORF">M9H77_31032</name>
</gene>
<evidence type="ECO:0000313" key="2">
    <source>
        <dbReference type="Proteomes" id="UP001060085"/>
    </source>
</evidence>
<dbReference type="Proteomes" id="UP001060085">
    <property type="component" value="Linkage Group LG07"/>
</dbReference>
<sequence>MNRTSQSLLDLKLGPITRAQRKKLKFQRDDSMIAYIEDTLKSKVGEFEDQGNHPKLFTTCSICGGYKSSIEVLHEEVILVRIWIQFNKQERIHIKVVLEKPPIEGLIMSTDGHLPTQSYQEGTSEPSMRNLNETLRDVEELKKDKSSDTMEQRVGDNLGGFNSPHHQRPFNNVSTYDMPVQNSHPFHEVGYQRRPQFRDGRRGEDTPKVAFKDHSKPKVEEKGKLITNPIRCFKCNGVGQIAINCPTKKTLVFGEDLNKGIVDKDASSEDQDIASFEADEERMSLMTIIALGHIMMRFFKTLWLMHCQEGTLFISTLQAQILSFEILKEMCDSDQDFKDIYETCLLVPSDKYLIHYGFFLF</sequence>
<evidence type="ECO:0000313" key="1">
    <source>
        <dbReference type="EMBL" id="KAI5653845.1"/>
    </source>
</evidence>
<comment type="caution">
    <text evidence="1">The sequence shown here is derived from an EMBL/GenBank/DDBJ whole genome shotgun (WGS) entry which is preliminary data.</text>
</comment>
<proteinExistence type="predicted"/>
<accession>A0ACB9ZYX1</accession>
<keyword evidence="2" id="KW-1185">Reference proteome</keyword>
<reference evidence="2" key="1">
    <citation type="journal article" date="2023" name="Nat. Plants">
        <title>Single-cell RNA sequencing provides a high-resolution roadmap for understanding the multicellular compartmentation of specialized metabolism.</title>
        <authorList>
            <person name="Sun S."/>
            <person name="Shen X."/>
            <person name="Li Y."/>
            <person name="Li Y."/>
            <person name="Wang S."/>
            <person name="Li R."/>
            <person name="Zhang H."/>
            <person name="Shen G."/>
            <person name="Guo B."/>
            <person name="Wei J."/>
            <person name="Xu J."/>
            <person name="St-Pierre B."/>
            <person name="Chen S."/>
            <person name="Sun C."/>
        </authorList>
    </citation>
    <scope>NUCLEOTIDE SEQUENCE [LARGE SCALE GENOMIC DNA]</scope>
</reference>